<evidence type="ECO:0000259" key="15">
    <source>
        <dbReference type="Pfam" id="PF02887"/>
    </source>
</evidence>
<feature type="domain" description="Pyruvate kinase C-terminal" evidence="15">
    <location>
        <begin position="355"/>
        <end position="466"/>
    </location>
</feature>
<dbReference type="InterPro" id="IPR015795">
    <property type="entry name" value="Pyrv_Knase_C"/>
</dbReference>
<keyword evidence="9 13" id="KW-0460">Magnesium</keyword>
<keyword evidence="4 13" id="KW-0808">Transferase</keyword>
<dbReference type="GO" id="GO:0016301">
    <property type="term" value="F:kinase activity"/>
    <property type="evidence" value="ECO:0007669"/>
    <property type="project" value="UniProtKB-KW"/>
</dbReference>
<dbReference type="InterPro" id="IPR036918">
    <property type="entry name" value="Pyrv_Knase_C_sf"/>
</dbReference>
<dbReference type="Gene3D" id="3.40.1380.20">
    <property type="entry name" value="Pyruvate kinase, C-terminal domain"/>
    <property type="match status" value="1"/>
</dbReference>
<keyword evidence="5" id="KW-0479">Metal-binding</keyword>
<evidence type="ECO:0000259" key="14">
    <source>
        <dbReference type="Pfam" id="PF00224"/>
    </source>
</evidence>
<evidence type="ECO:0000256" key="3">
    <source>
        <dbReference type="ARBA" id="ARBA00012142"/>
    </source>
</evidence>
<dbReference type="GO" id="GO:0005524">
    <property type="term" value="F:ATP binding"/>
    <property type="evidence" value="ECO:0007669"/>
    <property type="project" value="UniProtKB-KW"/>
</dbReference>
<accession>A0A9X2L9Y9</accession>
<comment type="catalytic activity">
    <reaction evidence="13">
        <text>pyruvate + ATP = phosphoenolpyruvate + ADP + H(+)</text>
        <dbReference type="Rhea" id="RHEA:18157"/>
        <dbReference type="ChEBI" id="CHEBI:15361"/>
        <dbReference type="ChEBI" id="CHEBI:15378"/>
        <dbReference type="ChEBI" id="CHEBI:30616"/>
        <dbReference type="ChEBI" id="CHEBI:58702"/>
        <dbReference type="ChEBI" id="CHEBI:456216"/>
        <dbReference type="EC" id="2.7.1.40"/>
    </reaction>
</comment>
<dbReference type="NCBIfam" id="TIGR01064">
    <property type="entry name" value="pyruv_kin"/>
    <property type="match status" value="1"/>
</dbReference>
<evidence type="ECO:0000256" key="13">
    <source>
        <dbReference type="RuleBase" id="RU000504"/>
    </source>
</evidence>
<dbReference type="GO" id="GO:0004743">
    <property type="term" value="F:pyruvate kinase activity"/>
    <property type="evidence" value="ECO:0007669"/>
    <property type="project" value="UniProtKB-UniRule"/>
</dbReference>
<evidence type="ECO:0000256" key="12">
    <source>
        <dbReference type="NCBIfam" id="TIGR01064"/>
    </source>
</evidence>
<dbReference type="InterPro" id="IPR015813">
    <property type="entry name" value="Pyrv/PenolPyrv_kinase-like_dom"/>
</dbReference>
<evidence type="ECO:0000256" key="11">
    <source>
        <dbReference type="ARBA" id="ARBA00023317"/>
    </source>
</evidence>
<evidence type="ECO:0000256" key="6">
    <source>
        <dbReference type="ARBA" id="ARBA00022741"/>
    </source>
</evidence>
<evidence type="ECO:0000313" key="17">
    <source>
        <dbReference type="Proteomes" id="UP001142610"/>
    </source>
</evidence>
<dbReference type="EC" id="2.7.1.40" evidence="3 12"/>
<dbReference type="AlphaFoldDB" id="A0A9X2L9Y9"/>
<dbReference type="RefSeq" id="WP_256619730.1">
    <property type="nucleotide sequence ID" value="NZ_JANIBC010000008.1"/>
</dbReference>
<dbReference type="PANTHER" id="PTHR11817">
    <property type="entry name" value="PYRUVATE KINASE"/>
    <property type="match status" value="1"/>
</dbReference>
<evidence type="ECO:0000256" key="4">
    <source>
        <dbReference type="ARBA" id="ARBA00022679"/>
    </source>
</evidence>
<evidence type="ECO:0000256" key="5">
    <source>
        <dbReference type="ARBA" id="ARBA00022723"/>
    </source>
</evidence>
<dbReference type="PRINTS" id="PR01050">
    <property type="entry name" value="PYRUVTKNASE"/>
</dbReference>
<keyword evidence="10 13" id="KW-0324">Glycolysis</keyword>
<evidence type="ECO:0000256" key="9">
    <source>
        <dbReference type="ARBA" id="ARBA00022842"/>
    </source>
</evidence>
<comment type="similarity">
    <text evidence="2 13">Belongs to the pyruvate kinase family.</text>
</comment>
<comment type="caution">
    <text evidence="16">The sequence shown here is derived from an EMBL/GenBank/DDBJ whole genome shotgun (WGS) entry which is preliminary data.</text>
</comment>
<dbReference type="InterPro" id="IPR015806">
    <property type="entry name" value="Pyrv_Knase_insert_dom_sf"/>
</dbReference>
<dbReference type="InterPro" id="IPR011037">
    <property type="entry name" value="Pyrv_Knase-like_insert_dom_sf"/>
</dbReference>
<dbReference type="Gene3D" id="3.20.20.60">
    <property type="entry name" value="Phosphoenolpyruvate-binding domains"/>
    <property type="match status" value="1"/>
</dbReference>
<dbReference type="InterPro" id="IPR015793">
    <property type="entry name" value="Pyrv_Knase_brl"/>
</dbReference>
<comment type="pathway">
    <text evidence="1 13">Carbohydrate degradation; glycolysis; pyruvate from D-glyceraldehyde 3-phosphate: step 5/5.</text>
</comment>
<evidence type="ECO:0000313" key="16">
    <source>
        <dbReference type="EMBL" id="MCQ8185840.1"/>
    </source>
</evidence>
<sequence>MIANTKILATLGPASSASHRIEAMIRAGASAFRFNFSHGSHEDHAERFRIVREAAEKTGRQIAIVSDLQGPKLRVGKLAGGELALSYGESYEAVLGESAPEGAIPIPHRELFDALQKGDVVMMNDGAFRFTVEEPGAERMVFRCEVPGKLTNNKGINIPGRKLPLAALTEKDAADLAFAVEQGTDYVALSFVQTADDLRLARSKMGESRAKLIAKIEKPGAMTELAEIVAEADALMVARGDLGVELPLEAVPRAQRQIIRMAREAGKPVIVATQMLESMIESPTPTRAEASDTASAAYLGADCVMLSAETAVGRHPESAIAIMGRILRAVDEDEGAGREIGFAAQTTDPKSGAEIIAAAAAWSAEKAGVSAILAATLSGGTAYAVARRRPAVPVLAITPNALSARQLALAWGIKPVLVQKDETFEELSKQAADVARTECELTEGGCVLLIAGIPSGVKGGTNTMRLIEVDPK</sequence>
<dbReference type="SUPFAM" id="SSF52935">
    <property type="entry name" value="PK C-terminal domain-like"/>
    <property type="match status" value="1"/>
</dbReference>
<dbReference type="GO" id="GO:0030955">
    <property type="term" value="F:potassium ion binding"/>
    <property type="evidence" value="ECO:0007669"/>
    <property type="project" value="UniProtKB-UniRule"/>
</dbReference>
<organism evidence="16 17">
    <name type="scientific">Parvularcula maris</name>
    <dbReference type="NCBI Taxonomy" id="2965077"/>
    <lineage>
        <taxon>Bacteria</taxon>
        <taxon>Pseudomonadati</taxon>
        <taxon>Pseudomonadota</taxon>
        <taxon>Alphaproteobacteria</taxon>
        <taxon>Parvularculales</taxon>
        <taxon>Parvularculaceae</taxon>
        <taxon>Parvularcula</taxon>
    </lineage>
</organism>
<dbReference type="GO" id="GO:0000287">
    <property type="term" value="F:magnesium ion binding"/>
    <property type="evidence" value="ECO:0007669"/>
    <property type="project" value="UniProtKB-UniRule"/>
</dbReference>
<keyword evidence="11 16" id="KW-0670">Pyruvate</keyword>
<dbReference type="EMBL" id="JANIBC010000008">
    <property type="protein sequence ID" value="MCQ8185840.1"/>
    <property type="molecule type" value="Genomic_DNA"/>
</dbReference>
<protein>
    <recommendedName>
        <fullName evidence="3 12">Pyruvate kinase</fullName>
        <ecNumber evidence="3 12">2.7.1.40</ecNumber>
    </recommendedName>
</protein>
<dbReference type="Proteomes" id="UP001142610">
    <property type="component" value="Unassembled WGS sequence"/>
</dbReference>
<keyword evidence="17" id="KW-1185">Reference proteome</keyword>
<dbReference type="InterPro" id="IPR001697">
    <property type="entry name" value="Pyr_Knase"/>
</dbReference>
<dbReference type="Gene3D" id="2.40.33.10">
    <property type="entry name" value="PK beta-barrel domain-like"/>
    <property type="match status" value="1"/>
</dbReference>
<proteinExistence type="inferred from homology"/>
<dbReference type="SUPFAM" id="SSF50800">
    <property type="entry name" value="PK beta-barrel domain-like"/>
    <property type="match status" value="1"/>
</dbReference>
<keyword evidence="6" id="KW-0547">Nucleotide-binding</keyword>
<dbReference type="InterPro" id="IPR040442">
    <property type="entry name" value="Pyrv_kinase-like_dom_sf"/>
</dbReference>
<evidence type="ECO:0000256" key="10">
    <source>
        <dbReference type="ARBA" id="ARBA00023152"/>
    </source>
</evidence>
<reference evidence="16" key="1">
    <citation type="submission" date="2022-07" db="EMBL/GenBank/DDBJ databases">
        <title>Parvularcula maris sp. nov., an algicidal bacterium isolated from seawater.</title>
        <authorList>
            <person name="Li F."/>
        </authorList>
    </citation>
    <scope>NUCLEOTIDE SEQUENCE</scope>
    <source>
        <strain evidence="16">BGMRC 0090</strain>
    </source>
</reference>
<evidence type="ECO:0000256" key="1">
    <source>
        <dbReference type="ARBA" id="ARBA00004997"/>
    </source>
</evidence>
<feature type="domain" description="Pyruvate kinase barrel" evidence="14">
    <location>
        <begin position="4"/>
        <end position="320"/>
    </location>
</feature>
<evidence type="ECO:0000256" key="7">
    <source>
        <dbReference type="ARBA" id="ARBA00022777"/>
    </source>
</evidence>
<keyword evidence="8" id="KW-0067">ATP-binding</keyword>
<keyword evidence="7 13" id="KW-0418">Kinase</keyword>
<dbReference type="NCBIfam" id="NF004491">
    <property type="entry name" value="PRK05826.1"/>
    <property type="match status" value="1"/>
</dbReference>
<name>A0A9X2L9Y9_9PROT</name>
<dbReference type="Pfam" id="PF00224">
    <property type="entry name" value="PK"/>
    <property type="match status" value="1"/>
</dbReference>
<evidence type="ECO:0000256" key="2">
    <source>
        <dbReference type="ARBA" id="ARBA00008663"/>
    </source>
</evidence>
<dbReference type="SUPFAM" id="SSF51621">
    <property type="entry name" value="Phosphoenolpyruvate/pyruvate domain"/>
    <property type="match status" value="1"/>
</dbReference>
<gene>
    <name evidence="16" type="primary">pyk</name>
    <name evidence="16" type="ORF">NOG11_10595</name>
</gene>
<evidence type="ECO:0000256" key="8">
    <source>
        <dbReference type="ARBA" id="ARBA00022840"/>
    </source>
</evidence>
<dbReference type="Pfam" id="PF02887">
    <property type="entry name" value="PK_C"/>
    <property type="match status" value="1"/>
</dbReference>